<evidence type="ECO:0000256" key="6">
    <source>
        <dbReference type="ARBA" id="ARBA00023136"/>
    </source>
</evidence>
<dbReference type="InterPro" id="IPR011990">
    <property type="entry name" value="TPR-like_helical_dom_sf"/>
</dbReference>
<keyword evidence="11" id="KW-1185">Reference proteome</keyword>
<evidence type="ECO:0000256" key="3">
    <source>
        <dbReference type="ARBA" id="ARBA00022448"/>
    </source>
</evidence>
<evidence type="ECO:0000256" key="9">
    <source>
        <dbReference type="SAM" id="MobiDB-lite"/>
    </source>
</evidence>
<sequence>MSTFSSDRSALFAKSTDGKGSKSTSPNRPGTTSTFTTPSARGSSTLSSTRHTPLSSYRTGDVAAAVPKRMNLEKLKEAEQWRVKAVKTLKTSLFGNWQPDYLSAAPYFDKAASLYKAAGAEEQAKAAYMKSAECNEKTSTYAAAAMAYRNAAQIAKVEEEEEAAGELLAREADMWVLQGDVGRAADSLVKAGVQVEDACPKQAVAYCLQGVSWLAPDQGESVDLRSAPLASDVLSRSLNLCLRNEQVHPALDISDKAGRVLRAQGLTSSLYKMYCTTTVLQLYIGDVVAADKTFLEVHLQDSGYIRSVECECAENLLSAAKGLSRTALEGAVHALSRAYLDNSVLKFARRLTVDRISGGLGGEEEEEEEEEEEKEGRNGGPQHGGMGPSLSAPEAPLLLLLLPALSLLRPGPFPQGRSCRGGRLPPPCRPNLPLPPPLFPLPPPSSSNGAKPKHRPLLPPRSQGGSLFLLNLPR</sequence>
<dbReference type="EMBL" id="AZIL01000442">
    <property type="protein sequence ID" value="EWM27452.1"/>
    <property type="molecule type" value="Genomic_DNA"/>
</dbReference>
<dbReference type="GO" id="GO:0031201">
    <property type="term" value="C:SNARE complex"/>
    <property type="evidence" value="ECO:0007669"/>
    <property type="project" value="TreeGrafter"/>
</dbReference>
<feature type="region of interest" description="Disordered" evidence="9">
    <location>
        <begin position="1"/>
        <end position="60"/>
    </location>
</feature>
<feature type="compositionally biased region" description="Gly residues" evidence="9">
    <location>
        <begin position="378"/>
        <end position="387"/>
    </location>
</feature>
<dbReference type="GO" id="GO:0005483">
    <property type="term" value="F:soluble NSF attachment protein activity"/>
    <property type="evidence" value="ECO:0007669"/>
    <property type="project" value="TreeGrafter"/>
</dbReference>
<keyword evidence="3" id="KW-0813">Transport</keyword>
<feature type="compositionally biased region" description="Polar residues" evidence="9">
    <location>
        <begin position="26"/>
        <end position="58"/>
    </location>
</feature>
<comment type="caution">
    <text evidence="10">The sequence shown here is derived from an EMBL/GenBank/DDBJ whole genome shotgun (WGS) entry which is preliminary data.</text>
</comment>
<gene>
    <name evidence="10" type="ORF">Naga_100107g1</name>
</gene>
<evidence type="ECO:0000313" key="11">
    <source>
        <dbReference type="Proteomes" id="UP000019335"/>
    </source>
</evidence>
<evidence type="ECO:0000256" key="8">
    <source>
        <dbReference type="ARBA" id="ARBA00042485"/>
    </source>
</evidence>
<proteinExistence type="inferred from homology"/>
<dbReference type="Proteomes" id="UP000019335">
    <property type="component" value="Chromosome 6"/>
</dbReference>
<organism evidence="10 11">
    <name type="scientific">Nannochloropsis gaditana</name>
    <dbReference type="NCBI Taxonomy" id="72520"/>
    <lineage>
        <taxon>Eukaryota</taxon>
        <taxon>Sar</taxon>
        <taxon>Stramenopiles</taxon>
        <taxon>Ochrophyta</taxon>
        <taxon>Eustigmatophyceae</taxon>
        <taxon>Eustigmatales</taxon>
        <taxon>Monodopsidaceae</taxon>
        <taxon>Nannochloropsis</taxon>
    </lineage>
</organism>
<accession>W7TN30</accession>
<feature type="region of interest" description="Disordered" evidence="9">
    <location>
        <begin position="416"/>
        <end position="474"/>
    </location>
</feature>
<evidence type="ECO:0000256" key="1">
    <source>
        <dbReference type="ARBA" id="ARBA00004170"/>
    </source>
</evidence>
<dbReference type="Gene3D" id="1.25.40.10">
    <property type="entry name" value="Tetratricopeptide repeat domain"/>
    <property type="match status" value="1"/>
</dbReference>
<feature type="region of interest" description="Disordered" evidence="9">
    <location>
        <begin position="358"/>
        <end position="392"/>
    </location>
</feature>
<dbReference type="Pfam" id="PF14938">
    <property type="entry name" value="SNAP"/>
    <property type="match status" value="1"/>
</dbReference>
<evidence type="ECO:0000313" key="10">
    <source>
        <dbReference type="EMBL" id="EWM27452.1"/>
    </source>
</evidence>
<comment type="subcellular location">
    <subcellularLocation>
        <location evidence="1">Membrane</location>
        <topology evidence="1">Peripheral membrane protein</topology>
    </subcellularLocation>
</comment>
<name>W7TN30_9STRA</name>
<dbReference type="GO" id="GO:0019905">
    <property type="term" value="F:syntaxin binding"/>
    <property type="evidence" value="ECO:0007669"/>
    <property type="project" value="TreeGrafter"/>
</dbReference>
<comment type="similarity">
    <text evidence="2">Belongs to the SNAP family.</text>
</comment>
<dbReference type="AlphaFoldDB" id="W7TN30"/>
<keyword evidence="4" id="KW-0931">ER-Golgi transport</keyword>
<feature type="compositionally biased region" description="Acidic residues" evidence="9">
    <location>
        <begin position="362"/>
        <end position="373"/>
    </location>
</feature>
<dbReference type="PANTHER" id="PTHR13768">
    <property type="entry name" value="SOLUBLE NSF ATTACHMENT PROTEIN SNAP"/>
    <property type="match status" value="1"/>
</dbReference>
<dbReference type="SUPFAM" id="SSF48452">
    <property type="entry name" value="TPR-like"/>
    <property type="match status" value="1"/>
</dbReference>
<evidence type="ECO:0000256" key="2">
    <source>
        <dbReference type="ARBA" id="ARBA00010050"/>
    </source>
</evidence>
<dbReference type="GO" id="GO:0006886">
    <property type="term" value="P:intracellular protein transport"/>
    <property type="evidence" value="ECO:0007669"/>
    <property type="project" value="InterPro"/>
</dbReference>
<keyword evidence="5" id="KW-0653">Protein transport</keyword>
<dbReference type="GO" id="GO:0005774">
    <property type="term" value="C:vacuolar membrane"/>
    <property type="evidence" value="ECO:0007669"/>
    <property type="project" value="TreeGrafter"/>
</dbReference>
<dbReference type="PANTHER" id="PTHR13768:SF2">
    <property type="entry name" value="GAMMA-SOLUBLE NSF ATTACHMENT PROTEIN"/>
    <property type="match status" value="1"/>
</dbReference>
<evidence type="ECO:0000256" key="7">
    <source>
        <dbReference type="ARBA" id="ARBA00040047"/>
    </source>
</evidence>
<evidence type="ECO:0000256" key="5">
    <source>
        <dbReference type="ARBA" id="ARBA00022927"/>
    </source>
</evidence>
<protein>
    <recommendedName>
        <fullName evidence="7">Gamma-soluble NSF attachment protein</fullName>
    </recommendedName>
    <alternativeName>
        <fullName evidence="8">N-ethylmaleimide-sensitive factor attachment protein gamma</fullName>
    </alternativeName>
</protein>
<feature type="compositionally biased region" description="Pro residues" evidence="9">
    <location>
        <begin position="424"/>
        <end position="445"/>
    </location>
</feature>
<dbReference type="InterPro" id="IPR000744">
    <property type="entry name" value="NSF_attach"/>
</dbReference>
<evidence type="ECO:0000256" key="4">
    <source>
        <dbReference type="ARBA" id="ARBA00022892"/>
    </source>
</evidence>
<reference evidence="10 11" key="1">
    <citation type="journal article" date="2014" name="Mol. Plant">
        <title>Chromosome Scale Genome Assembly and Transcriptome Profiling of Nannochloropsis gaditana in Nitrogen Depletion.</title>
        <authorList>
            <person name="Corteggiani Carpinelli E."/>
            <person name="Telatin A."/>
            <person name="Vitulo N."/>
            <person name="Forcato C."/>
            <person name="D'Angelo M."/>
            <person name="Schiavon R."/>
            <person name="Vezzi A."/>
            <person name="Giacometti G.M."/>
            <person name="Morosinotto T."/>
            <person name="Valle G."/>
        </authorList>
    </citation>
    <scope>NUCLEOTIDE SEQUENCE [LARGE SCALE GENOMIC DNA]</scope>
    <source>
        <strain evidence="10 11">B-31</strain>
    </source>
</reference>
<dbReference type="OrthoDB" id="9984275at2759"/>
<keyword evidence="6" id="KW-0472">Membrane</keyword>
<dbReference type="GO" id="GO:0016192">
    <property type="term" value="P:vesicle-mediated transport"/>
    <property type="evidence" value="ECO:0007669"/>
    <property type="project" value="UniProtKB-KW"/>
</dbReference>